<sequence length="226" mass="24755">MSVAVRPAATKPPRPVLPGVWAFAPNRDALGGTAYLLQAPDGNLLIDCPTWDDTTCQALAEWGGVRWLVLTHRGAIAHVSDFHKSYGCEILIQEQEAYLLPGLPVTTFHQEHEISPAVQILWTPGHSPGSACVYTPMQGGVLFSGRHLLPDRQGNPVPLRLSKTFHWPRQLRSVAKLRDRFSPDTLQHLCPGANLGFLRGQPTVTPAYEKLAALDLEALRTQPPGL</sequence>
<protein>
    <submittedName>
        <fullName evidence="2">MBL fold metallo-hydrolase</fullName>
    </submittedName>
</protein>
<dbReference type="SMART" id="SM00849">
    <property type="entry name" value="Lactamase_B"/>
    <property type="match status" value="1"/>
</dbReference>
<keyword evidence="3" id="KW-1185">Reference proteome</keyword>
<accession>A0A6M8BJG0</accession>
<evidence type="ECO:0000313" key="3">
    <source>
        <dbReference type="Proteomes" id="UP000505210"/>
    </source>
</evidence>
<dbReference type="GO" id="GO:0016787">
    <property type="term" value="F:hydrolase activity"/>
    <property type="evidence" value="ECO:0007669"/>
    <property type="project" value="UniProtKB-KW"/>
</dbReference>
<dbReference type="KEGG" id="theu:HPC62_20805"/>
<evidence type="ECO:0000313" key="2">
    <source>
        <dbReference type="EMBL" id="QKD84290.1"/>
    </source>
</evidence>
<dbReference type="InterPro" id="IPR036866">
    <property type="entry name" value="RibonucZ/Hydroxyglut_hydro"/>
</dbReference>
<proteinExistence type="predicted"/>
<evidence type="ECO:0000259" key="1">
    <source>
        <dbReference type="SMART" id="SM00849"/>
    </source>
</evidence>
<dbReference type="AlphaFoldDB" id="A0A6M8BJG0"/>
<name>A0A6M8BJG0_9CYAN</name>
<dbReference type="SUPFAM" id="SSF56281">
    <property type="entry name" value="Metallo-hydrolase/oxidoreductase"/>
    <property type="match status" value="1"/>
</dbReference>
<organism evidence="2 3">
    <name type="scientific">Thermoleptolyngbya sichuanensis A183</name>
    <dbReference type="NCBI Taxonomy" id="2737172"/>
    <lineage>
        <taxon>Bacteria</taxon>
        <taxon>Bacillati</taxon>
        <taxon>Cyanobacteriota</taxon>
        <taxon>Cyanophyceae</taxon>
        <taxon>Oculatellales</taxon>
        <taxon>Oculatellaceae</taxon>
        <taxon>Thermoleptolyngbya</taxon>
        <taxon>Thermoleptolyngbya sichuanensis</taxon>
    </lineage>
</organism>
<dbReference type="PANTHER" id="PTHR42773:SF3">
    <property type="entry name" value="SLR0630 PROTEIN"/>
    <property type="match status" value="1"/>
</dbReference>
<dbReference type="Gene3D" id="3.60.15.10">
    <property type="entry name" value="Ribonuclease Z/Hydroxyacylglutathione hydrolase-like"/>
    <property type="match status" value="1"/>
</dbReference>
<dbReference type="Proteomes" id="UP000505210">
    <property type="component" value="Chromosome"/>
</dbReference>
<gene>
    <name evidence="2" type="ORF">HPC62_20805</name>
</gene>
<dbReference type="PANTHER" id="PTHR42773">
    <property type="entry name" value="METALLO-BETA-LACTAMASE-RELATED"/>
    <property type="match status" value="1"/>
</dbReference>
<dbReference type="EMBL" id="CP053661">
    <property type="protein sequence ID" value="QKD84290.1"/>
    <property type="molecule type" value="Genomic_DNA"/>
</dbReference>
<dbReference type="RefSeq" id="WP_172358335.1">
    <property type="nucleotide sequence ID" value="NZ_CP053661.1"/>
</dbReference>
<feature type="domain" description="Metallo-beta-lactamase" evidence="1">
    <location>
        <begin position="31"/>
        <end position="193"/>
    </location>
</feature>
<dbReference type="InterPro" id="IPR001279">
    <property type="entry name" value="Metallo-B-lactamas"/>
</dbReference>
<keyword evidence="2" id="KW-0378">Hydrolase</keyword>
<reference evidence="2 3" key="1">
    <citation type="submission" date="2020-05" db="EMBL/GenBank/DDBJ databases">
        <title>Complete genome sequence of of a novel Thermoleptolyngbya strain isolated from hot springs of Ganzi, Sichuan China.</title>
        <authorList>
            <person name="Tang J."/>
            <person name="Daroch M."/>
            <person name="Li L."/>
            <person name="Waleron K."/>
            <person name="Waleron M."/>
            <person name="Waleron M."/>
        </authorList>
    </citation>
    <scope>NUCLEOTIDE SEQUENCE [LARGE SCALE GENOMIC DNA]</scope>
    <source>
        <strain evidence="2 3">PKUAC-SCTA183</strain>
    </source>
</reference>